<organism evidence="2 3">
    <name type="scientific">Amycolatopsis balhimycina DSM 5908</name>
    <dbReference type="NCBI Taxonomy" id="1081091"/>
    <lineage>
        <taxon>Bacteria</taxon>
        <taxon>Bacillati</taxon>
        <taxon>Actinomycetota</taxon>
        <taxon>Actinomycetes</taxon>
        <taxon>Pseudonocardiales</taxon>
        <taxon>Pseudonocardiaceae</taxon>
        <taxon>Amycolatopsis</taxon>
    </lineage>
</organism>
<evidence type="ECO:0000313" key="2">
    <source>
        <dbReference type="EMBL" id="RSM46063.1"/>
    </source>
</evidence>
<dbReference type="EMBL" id="QHHU01000014">
    <property type="protein sequence ID" value="RSM46063.1"/>
    <property type="molecule type" value="Genomic_DNA"/>
</dbReference>
<sequence>MDKFCSYTAASHRSDWFKSSHSNASGSCVEVRFASGCAAVRDSKNRCADSPVIEFPPASWTSFLRAVGRLTSSQ</sequence>
<accession>A0A428WSK8</accession>
<proteinExistence type="predicted"/>
<dbReference type="Pfam" id="PF04149">
    <property type="entry name" value="DUF397"/>
    <property type="match status" value="1"/>
</dbReference>
<dbReference type="RefSeq" id="WP_084641838.1">
    <property type="nucleotide sequence ID" value="NZ_QHHU01000014.1"/>
</dbReference>
<evidence type="ECO:0000259" key="1">
    <source>
        <dbReference type="Pfam" id="PF04149"/>
    </source>
</evidence>
<dbReference type="AlphaFoldDB" id="A0A428WSK8"/>
<gene>
    <name evidence="2" type="ORF">DMA12_12320</name>
</gene>
<reference evidence="2 3" key="1">
    <citation type="submission" date="2018-05" db="EMBL/GenBank/DDBJ databases">
        <title>Evolution of GPA BGCs.</title>
        <authorList>
            <person name="Waglechner N."/>
            <person name="Wright G.D."/>
        </authorList>
    </citation>
    <scope>NUCLEOTIDE SEQUENCE [LARGE SCALE GENOMIC DNA]</scope>
    <source>
        <strain evidence="2 3">DSM 5908</strain>
    </source>
</reference>
<protein>
    <submittedName>
        <fullName evidence="2">DUF397 domain-containing protein</fullName>
    </submittedName>
</protein>
<dbReference type="OrthoDB" id="3636733at2"/>
<dbReference type="Proteomes" id="UP000286716">
    <property type="component" value="Unassembled WGS sequence"/>
</dbReference>
<evidence type="ECO:0000313" key="3">
    <source>
        <dbReference type="Proteomes" id="UP000286716"/>
    </source>
</evidence>
<feature type="domain" description="DUF397" evidence="1">
    <location>
        <begin position="15"/>
        <end position="67"/>
    </location>
</feature>
<keyword evidence="3" id="KW-1185">Reference proteome</keyword>
<comment type="caution">
    <text evidence="2">The sequence shown here is derived from an EMBL/GenBank/DDBJ whole genome shotgun (WGS) entry which is preliminary data.</text>
</comment>
<dbReference type="InterPro" id="IPR007278">
    <property type="entry name" value="DUF397"/>
</dbReference>
<name>A0A428WSK8_AMYBA</name>